<protein>
    <submittedName>
        <fullName evidence="1">Uncharacterized protein</fullName>
    </submittedName>
</protein>
<sequence length="55" mass="6342">MRTSSPPYILNMAKYTLYTPPGHLLLAIDTNNIAKKWIKGPFVLKARYRRPFSSC</sequence>
<accession>Q0UT79</accession>
<evidence type="ECO:0000313" key="1">
    <source>
        <dbReference type="EMBL" id="EAT87426.2"/>
    </source>
</evidence>
<name>Q0UT79_PHANO</name>
<dbReference type="Proteomes" id="UP000001055">
    <property type="component" value="Unassembled WGS sequence"/>
</dbReference>
<dbReference type="InParanoid" id="Q0UT79"/>
<evidence type="ECO:0000313" key="2">
    <source>
        <dbReference type="Proteomes" id="UP000001055"/>
    </source>
</evidence>
<proteinExistence type="predicted"/>
<dbReference type="GeneID" id="5972322"/>
<reference evidence="2" key="1">
    <citation type="journal article" date="2007" name="Plant Cell">
        <title>Dothideomycete-plant interactions illuminated by genome sequencing and EST analysis of the wheat pathogen Stagonospora nodorum.</title>
        <authorList>
            <person name="Hane J.K."/>
            <person name="Lowe R.G."/>
            <person name="Solomon P.S."/>
            <person name="Tan K.C."/>
            <person name="Schoch C.L."/>
            <person name="Spatafora J.W."/>
            <person name="Crous P.W."/>
            <person name="Kodira C."/>
            <person name="Birren B.W."/>
            <person name="Galagan J.E."/>
            <person name="Torriani S.F."/>
            <person name="McDonald B.A."/>
            <person name="Oliver R.P."/>
        </authorList>
    </citation>
    <scope>NUCLEOTIDE SEQUENCE [LARGE SCALE GENOMIC DNA]</scope>
    <source>
        <strain evidence="2">SN15 / ATCC MYA-4574 / FGSC 10173</strain>
    </source>
</reference>
<gene>
    <name evidence="1" type="ORF">SNOG_05035</name>
</gene>
<organism evidence="1 2">
    <name type="scientific">Phaeosphaeria nodorum (strain SN15 / ATCC MYA-4574 / FGSC 10173)</name>
    <name type="common">Glume blotch fungus</name>
    <name type="synonym">Parastagonospora nodorum</name>
    <dbReference type="NCBI Taxonomy" id="321614"/>
    <lineage>
        <taxon>Eukaryota</taxon>
        <taxon>Fungi</taxon>
        <taxon>Dikarya</taxon>
        <taxon>Ascomycota</taxon>
        <taxon>Pezizomycotina</taxon>
        <taxon>Dothideomycetes</taxon>
        <taxon>Pleosporomycetidae</taxon>
        <taxon>Pleosporales</taxon>
        <taxon>Pleosporineae</taxon>
        <taxon>Phaeosphaeriaceae</taxon>
        <taxon>Parastagonospora</taxon>
    </lineage>
</organism>
<dbReference type="KEGG" id="pno:SNOG_05035"/>
<dbReference type="HOGENOM" id="CLU_3033145_0_0_1"/>
<dbReference type="AlphaFoldDB" id="Q0UT79"/>
<dbReference type="RefSeq" id="XP_001795447.1">
    <property type="nucleotide sequence ID" value="XM_001795395.1"/>
</dbReference>
<dbReference type="EMBL" id="CH445331">
    <property type="protein sequence ID" value="EAT87426.2"/>
    <property type="molecule type" value="Genomic_DNA"/>
</dbReference>